<dbReference type="InterPro" id="IPR018161">
    <property type="entry name" value="Wnt_CS"/>
</dbReference>
<comment type="subcellular location">
    <subcellularLocation>
        <location evidence="1 10">Secreted</location>
        <location evidence="1 10">Extracellular space</location>
        <location evidence="1 10">Extracellular matrix</location>
    </subcellularLocation>
</comment>
<dbReference type="Gene3D" id="3.30.2460.20">
    <property type="match status" value="1"/>
</dbReference>
<evidence type="ECO:0000313" key="11">
    <source>
        <dbReference type="EMBL" id="KAK3721239.1"/>
    </source>
</evidence>
<keyword evidence="6 10" id="KW-0879">Wnt signaling pathway</keyword>
<evidence type="ECO:0000256" key="1">
    <source>
        <dbReference type="ARBA" id="ARBA00004498"/>
    </source>
</evidence>
<keyword evidence="12" id="KW-1185">Reference proteome</keyword>
<organism evidence="11 12">
    <name type="scientific">Elysia crispata</name>
    <name type="common">lettuce slug</name>
    <dbReference type="NCBI Taxonomy" id="231223"/>
    <lineage>
        <taxon>Eukaryota</taxon>
        <taxon>Metazoa</taxon>
        <taxon>Spiralia</taxon>
        <taxon>Lophotrochozoa</taxon>
        <taxon>Mollusca</taxon>
        <taxon>Gastropoda</taxon>
        <taxon>Heterobranchia</taxon>
        <taxon>Euthyneura</taxon>
        <taxon>Panpulmonata</taxon>
        <taxon>Sacoglossa</taxon>
        <taxon>Placobranchoidea</taxon>
        <taxon>Plakobranchidae</taxon>
        <taxon>Elysia</taxon>
    </lineage>
</organism>
<dbReference type="GO" id="GO:0045165">
    <property type="term" value="P:cell fate commitment"/>
    <property type="evidence" value="ECO:0007669"/>
    <property type="project" value="TreeGrafter"/>
</dbReference>
<evidence type="ECO:0000256" key="10">
    <source>
        <dbReference type="RuleBase" id="RU003500"/>
    </source>
</evidence>
<evidence type="ECO:0000256" key="3">
    <source>
        <dbReference type="ARBA" id="ARBA00022473"/>
    </source>
</evidence>
<keyword evidence="5" id="KW-0272">Extracellular matrix</keyword>
<dbReference type="PANTHER" id="PTHR12027">
    <property type="entry name" value="WNT RELATED"/>
    <property type="match status" value="1"/>
</dbReference>
<dbReference type="SMART" id="SM00097">
    <property type="entry name" value="WNT1"/>
    <property type="match status" value="1"/>
</dbReference>
<comment type="similarity">
    <text evidence="2 10">Belongs to the Wnt family.</text>
</comment>
<dbReference type="PRINTS" id="PR01349">
    <property type="entry name" value="WNTPROTEIN"/>
</dbReference>
<evidence type="ECO:0000256" key="4">
    <source>
        <dbReference type="ARBA" id="ARBA00022525"/>
    </source>
</evidence>
<dbReference type="GO" id="GO:0030182">
    <property type="term" value="P:neuron differentiation"/>
    <property type="evidence" value="ECO:0007669"/>
    <property type="project" value="TreeGrafter"/>
</dbReference>
<keyword evidence="8" id="KW-0325">Glycoprotein</keyword>
<reference evidence="11" key="1">
    <citation type="journal article" date="2023" name="G3 (Bethesda)">
        <title>A reference genome for the long-term kleptoplast-retaining sea slug Elysia crispata morphotype clarki.</title>
        <authorList>
            <person name="Eastman K.E."/>
            <person name="Pendleton A.L."/>
            <person name="Shaikh M.A."/>
            <person name="Suttiyut T."/>
            <person name="Ogas R."/>
            <person name="Tomko P."/>
            <person name="Gavelis G."/>
            <person name="Widhalm J.R."/>
            <person name="Wisecaver J.H."/>
        </authorList>
    </citation>
    <scope>NUCLEOTIDE SEQUENCE</scope>
    <source>
        <strain evidence="11">ECLA1</strain>
    </source>
</reference>
<dbReference type="FunFam" id="3.30.2460.20:FF:000001">
    <property type="entry name" value="Wnt homolog"/>
    <property type="match status" value="1"/>
</dbReference>
<dbReference type="GO" id="GO:0005109">
    <property type="term" value="F:frizzled binding"/>
    <property type="evidence" value="ECO:0007669"/>
    <property type="project" value="TreeGrafter"/>
</dbReference>
<protein>
    <recommendedName>
        <fullName evidence="10">Protein Wnt</fullName>
    </recommendedName>
</protein>
<dbReference type="GO" id="GO:0005615">
    <property type="term" value="C:extracellular space"/>
    <property type="evidence" value="ECO:0007669"/>
    <property type="project" value="TreeGrafter"/>
</dbReference>
<evidence type="ECO:0000256" key="7">
    <source>
        <dbReference type="ARBA" id="ARBA00023157"/>
    </source>
</evidence>
<dbReference type="Proteomes" id="UP001283361">
    <property type="component" value="Unassembled WGS sequence"/>
</dbReference>
<keyword evidence="3 10" id="KW-0217">Developmental protein</keyword>
<dbReference type="Pfam" id="PF00110">
    <property type="entry name" value="wnt"/>
    <property type="match status" value="1"/>
</dbReference>
<dbReference type="PROSITE" id="PS00246">
    <property type="entry name" value="WNT1"/>
    <property type="match status" value="1"/>
</dbReference>
<name>A0AAE0XX66_9GAST</name>
<comment type="function">
    <text evidence="10">Ligand for members of the frizzled family of seven transmembrane receptors.</text>
</comment>
<dbReference type="GO" id="GO:0005125">
    <property type="term" value="F:cytokine activity"/>
    <property type="evidence" value="ECO:0007669"/>
    <property type="project" value="TreeGrafter"/>
</dbReference>
<dbReference type="InterPro" id="IPR009143">
    <property type="entry name" value="Wnt6"/>
</dbReference>
<proteinExistence type="inferred from homology"/>
<sequence>MVSASTPDLAASRAMIISLNILHPLYPLDAFDVSPPTHTRVCFPAFAPTGEIRSALSRPRILLLDSGFTFSPDLSELMVGGGDGGSLVIRDQRQAVSLKLSARADSRLPAHDARNGNITEDSEREAGVRLALGGDDDIMASAHSEPELATTTSQTLRADIIPGTAIKLQKTRWSLLGEAGANQRRWEKDIREAAFVYASTAAGVVYAVTQACSMGALLQCSCDHNKRDYTSDGEWEWGGCGDDVDYGYRKSREFMDARKRKRRGDFTTKIQLHNNKAGRVAVRDYMRTVCKCHGLSGSCALKTCWKKMPTFREVGNRLKAQFDGAIRVIISNDGKNIIPEGKTIKPPSEHDLVYSDNSPNFCKKNRKVGSLGTHDRECDPKSDGVGGCDLLCCNRGYTQNEILVRENCKCRFIWCCDVECEICESTKVVHRCL</sequence>
<dbReference type="EMBL" id="JAWDGP010007400">
    <property type="protein sequence ID" value="KAK3721239.1"/>
    <property type="molecule type" value="Genomic_DNA"/>
</dbReference>
<dbReference type="InterPro" id="IPR005817">
    <property type="entry name" value="Wnt"/>
</dbReference>
<accession>A0AAE0XX66</accession>
<keyword evidence="4" id="KW-0964">Secreted</keyword>
<evidence type="ECO:0000256" key="8">
    <source>
        <dbReference type="ARBA" id="ARBA00023180"/>
    </source>
</evidence>
<dbReference type="PANTHER" id="PTHR12027:SF72">
    <property type="entry name" value="PROTEIN WNT-6"/>
    <property type="match status" value="1"/>
</dbReference>
<dbReference type="GO" id="GO:0060070">
    <property type="term" value="P:canonical Wnt signaling pathway"/>
    <property type="evidence" value="ECO:0007669"/>
    <property type="project" value="TreeGrafter"/>
</dbReference>
<evidence type="ECO:0000256" key="2">
    <source>
        <dbReference type="ARBA" id="ARBA00005683"/>
    </source>
</evidence>
<evidence type="ECO:0000313" key="12">
    <source>
        <dbReference type="Proteomes" id="UP001283361"/>
    </source>
</evidence>
<evidence type="ECO:0000256" key="5">
    <source>
        <dbReference type="ARBA" id="ARBA00022530"/>
    </source>
</evidence>
<comment type="caution">
    <text evidence="11">The sequence shown here is derived from an EMBL/GenBank/DDBJ whole genome shotgun (WGS) entry which is preliminary data.</text>
</comment>
<dbReference type="AlphaFoldDB" id="A0AAE0XX66"/>
<keyword evidence="7" id="KW-1015">Disulfide bond</keyword>
<keyword evidence="9" id="KW-0449">Lipoprotein</keyword>
<dbReference type="CDD" id="cd19338">
    <property type="entry name" value="Wnt_Wnt6"/>
    <property type="match status" value="1"/>
</dbReference>
<dbReference type="InterPro" id="IPR043158">
    <property type="entry name" value="Wnt_C"/>
</dbReference>
<gene>
    <name evidence="11" type="ORF">RRG08_044247</name>
</gene>
<evidence type="ECO:0000256" key="9">
    <source>
        <dbReference type="ARBA" id="ARBA00023288"/>
    </source>
</evidence>
<evidence type="ECO:0000256" key="6">
    <source>
        <dbReference type="ARBA" id="ARBA00022687"/>
    </source>
</evidence>